<dbReference type="PROSITE" id="PS51197">
    <property type="entry name" value="HTH_RRF2_2"/>
    <property type="match status" value="1"/>
</dbReference>
<reference evidence="1 2" key="1">
    <citation type="submission" date="2018-04" db="EMBL/GenBank/DDBJ databases">
        <title>Genomic Encyclopedia of Archaeal and Bacterial Type Strains, Phase II (KMG-II): from individual species to whole genera.</title>
        <authorList>
            <person name="Goeker M."/>
        </authorList>
    </citation>
    <scope>NUCLEOTIDE SEQUENCE [LARGE SCALE GENOMIC DNA]</scope>
    <source>
        <strain evidence="1 2">DSM 45169</strain>
    </source>
</reference>
<dbReference type="AlphaFoldDB" id="A0A2T4Z3F7"/>
<dbReference type="Gene3D" id="1.10.10.10">
    <property type="entry name" value="Winged helix-like DNA-binding domain superfamily/Winged helix DNA-binding domain"/>
    <property type="match status" value="1"/>
</dbReference>
<keyword evidence="2" id="KW-1185">Reference proteome</keyword>
<protein>
    <submittedName>
        <fullName evidence="1">Rrf2 family protein</fullName>
    </submittedName>
</protein>
<accession>A0A2T4Z3F7</accession>
<organism evidence="1 2">
    <name type="scientific">Desmospora activa DSM 45169</name>
    <dbReference type="NCBI Taxonomy" id="1121389"/>
    <lineage>
        <taxon>Bacteria</taxon>
        <taxon>Bacillati</taxon>
        <taxon>Bacillota</taxon>
        <taxon>Bacilli</taxon>
        <taxon>Bacillales</taxon>
        <taxon>Thermoactinomycetaceae</taxon>
        <taxon>Desmospora</taxon>
    </lineage>
</organism>
<dbReference type="RefSeq" id="WP_107727759.1">
    <property type="nucleotide sequence ID" value="NZ_PZZP01000002.1"/>
</dbReference>
<dbReference type="PANTHER" id="PTHR33221">
    <property type="entry name" value="WINGED HELIX-TURN-HELIX TRANSCRIPTIONAL REGULATOR, RRF2 FAMILY"/>
    <property type="match status" value="1"/>
</dbReference>
<dbReference type="GO" id="GO:0003700">
    <property type="term" value="F:DNA-binding transcription factor activity"/>
    <property type="evidence" value="ECO:0007669"/>
    <property type="project" value="TreeGrafter"/>
</dbReference>
<dbReference type="InterPro" id="IPR036390">
    <property type="entry name" value="WH_DNA-bd_sf"/>
</dbReference>
<proteinExistence type="predicted"/>
<evidence type="ECO:0000313" key="2">
    <source>
        <dbReference type="Proteomes" id="UP000241639"/>
    </source>
</evidence>
<dbReference type="GO" id="GO:0005829">
    <property type="term" value="C:cytosol"/>
    <property type="evidence" value="ECO:0007669"/>
    <property type="project" value="TreeGrafter"/>
</dbReference>
<evidence type="ECO:0000313" key="1">
    <source>
        <dbReference type="EMBL" id="PTM56411.1"/>
    </source>
</evidence>
<dbReference type="OrthoDB" id="32510at2"/>
<comment type="caution">
    <text evidence="1">The sequence shown here is derived from an EMBL/GenBank/DDBJ whole genome shotgun (WGS) entry which is preliminary data.</text>
</comment>
<gene>
    <name evidence="1" type="ORF">C8J48_2732</name>
</gene>
<dbReference type="InterPro" id="IPR000944">
    <property type="entry name" value="Tscrpt_reg_Rrf2"/>
</dbReference>
<dbReference type="PANTHER" id="PTHR33221:SF15">
    <property type="entry name" value="HTH-TYPE TRANSCRIPTIONAL REGULATOR YWGB-RELATED"/>
    <property type="match status" value="1"/>
</dbReference>
<dbReference type="Pfam" id="PF02082">
    <property type="entry name" value="Rrf2"/>
    <property type="match status" value="1"/>
</dbReference>
<dbReference type="SUPFAM" id="SSF46785">
    <property type="entry name" value="Winged helix' DNA-binding domain"/>
    <property type="match status" value="1"/>
</dbReference>
<dbReference type="Proteomes" id="UP000241639">
    <property type="component" value="Unassembled WGS sequence"/>
</dbReference>
<sequence length="151" mass="16866">MSIHNPSNKKAAMTCPSTYKSFSLAVQILVALERHSGRCSSGDLANYLHLESTLIRRILKSLAQENLIESREGRDGGYRLKKQADQITLADVYKALQLHDSIRESMMDAAVGHCFADQFKQSLSDILSEIELSTLNVLRFHTIADVSERSV</sequence>
<dbReference type="InterPro" id="IPR036388">
    <property type="entry name" value="WH-like_DNA-bd_sf"/>
</dbReference>
<name>A0A2T4Z3F7_9BACL</name>
<dbReference type="EMBL" id="PZZP01000002">
    <property type="protein sequence ID" value="PTM56411.1"/>
    <property type="molecule type" value="Genomic_DNA"/>
</dbReference>